<dbReference type="InterPro" id="IPR036188">
    <property type="entry name" value="FAD/NAD-bd_sf"/>
</dbReference>
<name>A0A1K1LQY1_9PSEU</name>
<gene>
    <name evidence="3" type="ORF">SAMN04489730_0154</name>
</gene>
<dbReference type="PROSITE" id="PS51257">
    <property type="entry name" value="PROKAR_LIPOPROTEIN"/>
    <property type="match status" value="1"/>
</dbReference>
<dbReference type="Pfam" id="PF01266">
    <property type="entry name" value="DAO"/>
    <property type="match status" value="1"/>
</dbReference>
<dbReference type="EMBL" id="FPJG01000002">
    <property type="protein sequence ID" value="SFW13325.1"/>
    <property type="molecule type" value="Genomic_DNA"/>
</dbReference>
<evidence type="ECO:0000256" key="1">
    <source>
        <dbReference type="ARBA" id="ARBA00023002"/>
    </source>
</evidence>
<dbReference type="AlphaFoldDB" id="A0A1K1LQY1"/>
<dbReference type="STRING" id="546364.SAMN04489730_0154"/>
<protein>
    <submittedName>
        <fullName evidence="3">Glycine/D-amino acid oxidase</fullName>
    </submittedName>
</protein>
<evidence type="ECO:0000259" key="2">
    <source>
        <dbReference type="Pfam" id="PF01266"/>
    </source>
</evidence>
<proteinExistence type="predicted"/>
<dbReference type="GO" id="GO:0016491">
    <property type="term" value="F:oxidoreductase activity"/>
    <property type="evidence" value="ECO:0007669"/>
    <property type="project" value="UniProtKB-KW"/>
</dbReference>
<evidence type="ECO:0000313" key="3">
    <source>
        <dbReference type="EMBL" id="SFW13325.1"/>
    </source>
</evidence>
<dbReference type="InterPro" id="IPR006076">
    <property type="entry name" value="FAD-dep_OxRdtase"/>
</dbReference>
<reference evidence="4" key="1">
    <citation type="submission" date="2016-11" db="EMBL/GenBank/DDBJ databases">
        <authorList>
            <person name="Varghese N."/>
            <person name="Submissions S."/>
        </authorList>
    </citation>
    <scope>NUCLEOTIDE SEQUENCE [LARGE SCALE GENOMIC DNA]</scope>
    <source>
        <strain evidence="4">DSM 44671</strain>
    </source>
</reference>
<keyword evidence="1" id="KW-0560">Oxidoreductase</keyword>
<dbReference type="SUPFAM" id="SSF51905">
    <property type="entry name" value="FAD/NAD(P)-binding domain"/>
    <property type="match status" value="1"/>
</dbReference>
<feature type="domain" description="FAD dependent oxidoreductase" evidence="2">
    <location>
        <begin position="8"/>
        <end position="368"/>
    </location>
</feature>
<accession>A0A1K1LQY1</accession>
<dbReference type="PANTHER" id="PTHR13847:SF289">
    <property type="entry name" value="GLYCINE OXIDASE"/>
    <property type="match status" value="1"/>
</dbReference>
<dbReference type="Gene3D" id="3.30.9.10">
    <property type="entry name" value="D-Amino Acid Oxidase, subunit A, domain 2"/>
    <property type="match status" value="1"/>
</dbReference>
<dbReference type="Gene3D" id="3.50.50.60">
    <property type="entry name" value="FAD/NAD(P)-binding domain"/>
    <property type="match status" value="1"/>
</dbReference>
<dbReference type="GO" id="GO:0005737">
    <property type="term" value="C:cytoplasm"/>
    <property type="evidence" value="ECO:0007669"/>
    <property type="project" value="TreeGrafter"/>
</dbReference>
<sequence>MNMTRSADIAVIGAGIVGLACALELAQAGTSVAVVAPRTGDHAGQASRAAGAMLTVFSEVEAAHPQQRVEVEVAERVAARAGYDAWLEQVADLAGRPAPALTPGVWVTASVPADRGELAAIAAAAANAGLAGQLHSPGDVPGLHSKSVFEALWLPGEAGVDAGELVAAAAAAAMAHPRIAWFDADASRITDNGTDLRIEVTDGEPVTAEHLVLAAGVQTSAIVRRSPGLALDLPPVLAGRGVSMMLQAVPERVESPIRTPNRGFACGAHLVARSDGRTYLGATNRLSTRPEPGRRASVDEIATLLHDGVHELNAGLRDAQVTDVRVGYRPYTVDHLPLVGRTANHKVLVATATYRCGILLAPRVATLIRSELEHPGTLDDHSYSPRRAMPVPDLAQLVHGRGDALAELLCQPGGHLPGGAVDQLGSVLCAALVHQHADPAVRRLTRSAPVEEVLPLLLDVAGRSTR</sequence>
<dbReference type="PANTHER" id="PTHR13847">
    <property type="entry name" value="SARCOSINE DEHYDROGENASE-RELATED"/>
    <property type="match status" value="1"/>
</dbReference>
<keyword evidence="4" id="KW-1185">Reference proteome</keyword>
<dbReference type="Proteomes" id="UP000182740">
    <property type="component" value="Unassembled WGS sequence"/>
</dbReference>
<organism evidence="3 4">
    <name type="scientific">Amycolatopsis australiensis</name>
    <dbReference type="NCBI Taxonomy" id="546364"/>
    <lineage>
        <taxon>Bacteria</taxon>
        <taxon>Bacillati</taxon>
        <taxon>Actinomycetota</taxon>
        <taxon>Actinomycetes</taxon>
        <taxon>Pseudonocardiales</taxon>
        <taxon>Pseudonocardiaceae</taxon>
        <taxon>Amycolatopsis</taxon>
    </lineage>
</organism>
<evidence type="ECO:0000313" key="4">
    <source>
        <dbReference type="Proteomes" id="UP000182740"/>
    </source>
</evidence>